<dbReference type="OrthoDB" id="4345522at2759"/>
<protein>
    <submittedName>
        <fullName evidence="2">Uncharacterized protein</fullName>
    </submittedName>
</protein>
<dbReference type="Proteomes" id="UP001150942">
    <property type="component" value="Unassembled WGS sequence"/>
</dbReference>
<keyword evidence="3" id="KW-1185">Reference proteome</keyword>
<evidence type="ECO:0000313" key="3">
    <source>
        <dbReference type="Proteomes" id="UP001150942"/>
    </source>
</evidence>
<organism evidence="2 3">
    <name type="scientific">Penicillium cf. viridicatum</name>
    <dbReference type="NCBI Taxonomy" id="2972119"/>
    <lineage>
        <taxon>Eukaryota</taxon>
        <taxon>Fungi</taxon>
        <taxon>Dikarya</taxon>
        <taxon>Ascomycota</taxon>
        <taxon>Pezizomycotina</taxon>
        <taxon>Eurotiomycetes</taxon>
        <taxon>Eurotiomycetidae</taxon>
        <taxon>Eurotiales</taxon>
        <taxon>Aspergillaceae</taxon>
        <taxon>Penicillium</taxon>
    </lineage>
</organism>
<name>A0A9W9M2C4_9EURO</name>
<gene>
    <name evidence="2" type="ORF">N7449_011389</name>
</gene>
<evidence type="ECO:0000256" key="1">
    <source>
        <dbReference type="SAM" id="MobiDB-lite"/>
    </source>
</evidence>
<accession>A0A9W9M2C4</accession>
<comment type="caution">
    <text evidence="2">The sequence shown here is derived from an EMBL/GenBank/DDBJ whole genome shotgun (WGS) entry which is preliminary data.</text>
</comment>
<dbReference type="AlphaFoldDB" id="A0A9W9M2C4"/>
<evidence type="ECO:0000313" key="2">
    <source>
        <dbReference type="EMBL" id="KAJ5186625.1"/>
    </source>
</evidence>
<dbReference type="EMBL" id="JAPQKQ010000008">
    <property type="protein sequence ID" value="KAJ5186625.1"/>
    <property type="molecule type" value="Genomic_DNA"/>
</dbReference>
<sequence length="62" mass="6992">MAELTVLDNTTSNNDPVHRSSFKPEDERLVLTFVVTAVSGEKKRCHIFETGKGTKWIGDKEQ</sequence>
<reference evidence="2" key="1">
    <citation type="submission" date="2022-11" db="EMBL/GenBank/DDBJ databases">
        <authorList>
            <person name="Petersen C."/>
        </authorList>
    </citation>
    <scope>NUCLEOTIDE SEQUENCE</scope>
    <source>
        <strain evidence="2">IBT 20477</strain>
    </source>
</reference>
<feature type="region of interest" description="Disordered" evidence="1">
    <location>
        <begin position="1"/>
        <end position="21"/>
    </location>
</feature>
<reference evidence="2" key="2">
    <citation type="journal article" date="2023" name="IMA Fungus">
        <title>Comparative genomic study of the Penicillium genus elucidates a diverse pangenome and 15 lateral gene transfer events.</title>
        <authorList>
            <person name="Petersen C."/>
            <person name="Sorensen T."/>
            <person name="Nielsen M.R."/>
            <person name="Sondergaard T.E."/>
            <person name="Sorensen J.L."/>
            <person name="Fitzpatrick D.A."/>
            <person name="Frisvad J.C."/>
            <person name="Nielsen K.L."/>
        </authorList>
    </citation>
    <scope>NUCLEOTIDE SEQUENCE</scope>
    <source>
        <strain evidence="2">IBT 20477</strain>
    </source>
</reference>
<proteinExistence type="predicted"/>